<accession>A0A066WH81</accession>
<dbReference type="Proteomes" id="UP000027361">
    <property type="component" value="Unassembled WGS sequence"/>
</dbReference>
<sequence length="234" mass="25313">MRSASSYRSSSQPTRADLMQSCRTPTIDSRIKSPRIRASSPNRPNKRRRTASSLNESTTMCASGDVQENDNQATGSDNGAVGRLIGRQRDDAAAAVAMANHSHASHTRRASLQPMSLQQNVTNAFAHPAAKQFNLMQGVQRTQHDTHIRSVSALNPSEDPRMHGNHAISGLPQPTFISADDEQQLANAIPWISGLSTKLLYDTPKGQNASFWGTGPMLGSMTDGSDPGAQHWGR</sequence>
<feature type="region of interest" description="Disordered" evidence="1">
    <location>
        <begin position="1"/>
        <end position="78"/>
    </location>
</feature>
<keyword evidence="3" id="KW-1185">Reference proteome</keyword>
<comment type="caution">
    <text evidence="2">The sequence shown here is derived from an EMBL/GenBank/DDBJ whole genome shotgun (WGS) entry which is preliminary data.</text>
</comment>
<dbReference type="GeneID" id="25267959"/>
<dbReference type="EMBL" id="JMSN01000003">
    <property type="protein sequence ID" value="KDN53191.1"/>
    <property type="molecule type" value="Genomic_DNA"/>
</dbReference>
<evidence type="ECO:0000313" key="2">
    <source>
        <dbReference type="EMBL" id="KDN53191.1"/>
    </source>
</evidence>
<gene>
    <name evidence="2" type="ORF">K437DRAFT_94707</name>
</gene>
<dbReference type="HOGENOM" id="CLU_1185744_0_0_1"/>
<feature type="compositionally biased region" description="Polar residues" evidence="1">
    <location>
        <begin position="51"/>
        <end position="61"/>
    </location>
</feature>
<proteinExistence type="predicted"/>
<name>A0A066WH81_TILAU</name>
<organism evidence="2 3">
    <name type="scientific">Tilletiaria anomala (strain ATCC 24038 / CBS 436.72 / UBC 951)</name>
    <dbReference type="NCBI Taxonomy" id="1037660"/>
    <lineage>
        <taxon>Eukaryota</taxon>
        <taxon>Fungi</taxon>
        <taxon>Dikarya</taxon>
        <taxon>Basidiomycota</taxon>
        <taxon>Ustilaginomycotina</taxon>
        <taxon>Exobasidiomycetes</taxon>
        <taxon>Georgefischeriales</taxon>
        <taxon>Tilletiariaceae</taxon>
        <taxon>Tilletiaria</taxon>
    </lineage>
</organism>
<dbReference type="AlphaFoldDB" id="A0A066WH81"/>
<dbReference type="InParanoid" id="A0A066WH81"/>
<reference evidence="2 3" key="1">
    <citation type="submission" date="2014-05" db="EMBL/GenBank/DDBJ databases">
        <title>Draft genome sequence of a rare smut relative, Tilletiaria anomala UBC 951.</title>
        <authorList>
            <consortium name="DOE Joint Genome Institute"/>
            <person name="Toome M."/>
            <person name="Kuo A."/>
            <person name="Henrissat B."/>
            <person name="Lipzen A."/>
            <person name="Tritt A."/>
            <person name="Yoshinaga Y."/>
            <person name="Zane M."/>
            <person name="Barry K."/>
            <person name="Grigoriev I.V."/>
            <person name="Spatafora J.W."/>
            <person name="Aimea M.C."/>
        </authorList>
    </citation>
    <scope>NUCLEOTIDE SEQUENCE [LARGE SCALE GENOMIC DNA]</scope>
    <source>
        <strain evidence="2 3">UBC 951</strain>
    </source>
</reference>
<protein>
    <submittedName>
        <fullName evidence="2">Uncharacterized protein</fullName>
    </submittedName>
</protein>
<evidence type="ECO:0000313" key="3">
    <source>
        <dbReference type="Proteomes" id="UP000027361"/>
    </source>
</evidence>
<dbReference type="RefSeq" id="XP_013246030.1">
    <property type="nucleotide sequence ID" value="XM_013390576.1"/>
</dbReference>
<feature type="compositionally biased region" description="Low complexity" evidence="1">
    <location>
        <begin position="1"/>
        <end position="11"/>
    </location>
</feature>
<evidence type="ECO:0000256" key="1">
    <source>
        <dbReference type="SAM" id="MobiDB-lite"/>
    </source>
</evidence>